<feature type="transmembrane region" description="Helical" evidence="2">
    <location>
        <begin position="483"/>
        <end position="504"/>
    </location>
</feature>
<reference evidence="3 4" key="1">
    <citation type="submission" date="2020-06" db="EMBL/GenBank/DDBJ databases">
        <title>The yeast mating-type switching endonuclease HO is a domesticated member of an unorthodox homing genetic element family.</title>
        <authorList>
            <person name="Coughlan A.Y."/>
            <person name="Lombardi L."/>
            <person name="Braun-Galleani S."/>
            <person name="Martos A.R."/>
            <person name="Galeote V."/>
            <person name="Bigey F."/>
            <person name="Dequin S."/>
            <person name="Byrne K.P."/>
            <person name="Wolfe K.H."/>
        </authorList>
    </citation>
    <scope>NUCLEOTIDE SEQUENCE [LARGE SCALE GENOMIC DNA]</scope>
    <source>
        <strain evidence="3 4">CBS764</strain>
    </source>
</reference>
<sequence length="505" mass="56912">MNLLIDRMENPGQRKSAPLVPSVRATAVPMREMTSGREKERQQRQRQVNIDLPTISVNDKPIASGKTAQRRTSFGRKDSLNRNEDKEPHYDRAAFSYHHGRRSSAGADVTSASAGMFSECMFKSESQRPMRHSSTSTTACSPASSVSLGKKGHVETSLEPLKRHHRHHEHPSSGAYRRHRSSFVSVGLNDNKRLVNEFLRSTRPAGAESHMFQEASRSLQTSAEGITPERAVKQRPEFEGYASGSHRSLQSLLYHDLTSNNLAEGTAPMVPPQPFLLSSTSSSSNSSSLSVVHADQRSSPSLSAYDSEDSFNFEKWDMNGSGLTINGGISLNYNEADFYRRHIEAELHKFEDTLKHNLKETIVKNEIDMQQNWKAFDVLIAQLDKLKNDAQSLHDSVKDSKLVTLQKDFDQNDEKSFISNVTASIRVNATQLKSLEARMDCCKRKLLQQRDTLRKLEGLLSLEDSLLNAKATSKLAYKYRYMVFDAGVFIGVVLVFFFVKWFIWC</sequence>
<keyword evidence="4" id="KW-1185">Reference proteome</keyword>
<feature type="compositionally biased region" description="Basic and acidic residues" evidence="1">
    <location>
        <begin position="34"/>
        <end position="43"/>
    </location>
</feature>
<evidence type="ECO:0000313" key="3">
    <source>
        <dbReference type="EMBL" id="QLL34073.1"/>
    </source>
</evidence>
<gene>
    <name evidence="3" type="ORF">HG536_0F03980</name>
</gene>
<dbReference type="OrthoDB" id="4068598at2759"/>
<feature type="region of interest" description="Disordered" evidence="1">
    <location>
        <begin position="157"/>
        <end position="176"/>
    </location>
</feature>
<dbReference type="AlphaFoldDB" id="A0A7G3ZKN7"/>
<dbReference type="GeneID" id="59327288"/>
<feature type="compositionally biased region" description="Low complexity" evidence="1">
    <location>
        <begin position="133"/>
        <end position="147"/>
    </location>
</feature>
<proteinExistence type="predicted"/>
<dbReference type="KEGG" id="tgb:HG536_0F03980"/>
<feature type="region of interest" description="Disordered" evidence="1">
    <location>
        <begin position="127"/>
        <end position="152"/>
    </location>
</feature>
<feature type="region of interest" description="Disordered" evidence="1">
    <location>
        <begin position="1"/>
        <end position="105"/>
    </location>
</feature>
<dbReference type="EMBL" id="CP059251">
    <property type="protein sequence ID" value="QLL34073.1"/>
    <property type="molecule type" value="Genomic_DNA"/>
</dbReference>
<dbReference type="RefSeq" id="XP_037140747.1">
    <property type="nucleotide sequence ID" value="XM_037284851.1"/>
</dbReference>
<name>A0A7G3ZKN7_9SACH</name>
<protein>
    <submittedName>
        <fullName evidence="3">Uncharacterized protein</fullName>
    </submittedName>
</protein>
<evidence type="ECO:0000313" key="4">
    <source>
        <dbReference type="Proteomes" id="UP000515788"/>
    </source>
</evidence>
<feature type="compositionally biased region" description="Basic and acidic residues" evidence="1">
    <location>
        <begin position="75"/>
        <end position="92"/>
    </location>
</feature>
<dbReference type="Proteomes" id="UP000515788">
    <property type="component" value="Chromosome 6"/>
</dbReference>
<keyword evidence="2" id="KW-0472">Membrane</keyword>
<dbReference type="Pfam" id="PF13694">
    <property type="entry name" value="Hph"/>
    <property type="match status" value="1"/>
</dbReference>
<organism evidence="3 4">
    <name type="scientific">Torulaspora globosa</name>
    <dbReference type="NCBI Taxonomy" id="48254"/>
    <lineage>
        <taxon>Eukaryota</taxon>
        <taxon>Fungi</taxon>
        <taxon>Dikarya</taxon>
        <taxon>Ascomycota</taxon>
        <taxon>Saccharomycotina</taxon>
        <taxon>Saccharomycetes</taxon>
        <taxon>Saccharomycetales</taxon>
        <taxon>Saccharomycetaceae</taxon>
        <taxon>Torulaspora</taxon>
    </lineage>
</organism>
<evidence type="ECO:0000256" key="1">
    <source>
        <dbReference type="SAM" id="MobiDB-lite"/>
    </source>
</evidence>
<accession>A0A7G3ZKN7</accession>
<keyword evidence="2" id="KW-0812">Transmembrane</keyword>
<evidence type="ECO:0000256" key="2">
    <source>
        <dbReference type="SAM" id="Phobius"/>
    </source>
</evidence>
<dbReference type="InterPro" id="IPR025752">
    <property type="entry name" value="HPH_family"/>
</dbReference>
<keyword evidence="2" id="KW-1133">Transmembrane helix</keyword>
<dbReference type="GO" id="GO:0005783">
    <property type="term" value="C:endoplasmic reticulum"/>
    <property type="evidence" value="ECO:0007669"/>
    <property type="project" value="InterPro"/>
</dbReference>